<evidence type="ECO:0000259" key="5">
    <source>
        <dbReference type="Pfam" id="PF19737"/>
    </source>
</evidence>
<dbReference type="InterPro" id="IPR045587">
    <property type="entry name" value="FKTN_N"/>
</dbReference>
<dbReference type="PANTHER" id="PTHR15407">
    <property type="entry name" value="FUKUTIN-RELATED"/>
    <property type="match status" value="1"/>
</dbReference>
<organism evidence="6">
    <name type="scientific">Oppiella nova</name>
    <dbReference type="NCBI Taxonomy" id="334625"/>
    <lineage>
        <taxon>Eukaryota</taxon>
        <taxon>Metazoa</taxon>
        <taxon>Ecdysozoa</taxon>
        <taxon>Arthropoda</taxon>
        <taxon>Chelicerata</taxon>
        <taxon>Arachnida</taxon>
        <taxon>Acari</taxon>
        <taxon>Acariformes</taxon>
        <taxon>Sarcoptiformes</taxon>
        <taxon>Oribatida</taxon>
        <taxon>Brachypylina</taxon>
        <taxon>Oppioidea</taxon>
        <taxon>Oppiidae</taxon>
        <taxon>Oppiella</taxon>
    </lineage>
</organism>
<reference evidence="6" key="1">
    <citation type="submission" date="2020-11" db="EMBL/GenBank/DDBJ databases">
        <authorList>
            <person name="Tran Van P."/>
        </authorList>
    </citation>
    <scope>NUCLEOTIDE SEQUENCE</scope>
</reference>
<dbReference type="EMBL" id="CAJPVJ010018118">
    <property type="protein sequence ID" value="CAG2176858.1"/>
    <property type="molecule type" value="Genomic_DNA"/>
</dbReference>
<evidence type="ECO:0000256" key="2">
    <source>
        <dbReference type="ARBA" id="ARBA00022692"/>
    </source>
</evidence>
<sequence length="441" mass="50063">RFKRHHFLEPVIEFNVSRIESLNRHVLEFLDIINKLGLEVFLIDPIVLYQLIDDKHRQVLVDRDLLPDPVANDISGGKEYCLSFGVFTDNFQGVVKELSQVLTELVFEFRLIDGLDGSQRRFDKDFAQIDNTFLHMFYARNKECIQISVFHKRSDFLWVGDIPVHRSESYHNFVPKDIHYGKHESAFDSFGLEKLKTKTNITLLIPDRVVHFISQYKSSKFIECDYSLAINMSKNFTKSESMNRKVREAMIALKTFTSKLFIPFFISSGTLLGWYRQCGVIPYTTDVDTGTWATYASPQLIDKFIHNDVVLKLANIYGYIDNGLQFAFYTESHVRLDLFFMYRDGPNLTYTGHIAEERAYFRYIYPNFTLCSAELVGLKVLVPCNPVDVITAGQLPDRLFLGAPVGTTLDLGAGILGLCVTMGCRVAGGAGGGVGVGAMTL</sequence>
<dbReference type="GO" id="GO:0016020">
    <property type="term" value="C:membrane"/>
    <property type="evidence" value="ECO:0007669"/>
    <property type="project" value="UniProtKB-SubCell"/>
</dbReference>
<keyword evidence="3" id="KW-1133">Transmembrane helix</keyword>
<dbReference type="Pfam" id="PF19737">
    <property type="entry name" value="FKTN_N"/>
    <property type="match status" value="1"/>
</dbReference>
<accession>A0A7R9QWS6</accession>
<dbReference type="Proteomes" id="UP000728032">
    <property type="component" value="Unassembled WGS sequence"/>
</dbReference>
<keyword evidence="2" id="KW-0812">Transmembrane</keyword>
<dbReference type="InterPro" id="IPR009644">
    <property type="entry name" value="FKTN/MNN4/W02B3.4-1"/>
</dbReference>
<proteinExistence type="predicted"/>
<gene>
    <name evidence="6" type="ORF">ONB1V03_LOCUS16291</name>
</gene>
<evidence type="ECO:0000313" key="7">
    <source>
        <dbReference type="Proteomes" id="UP000728032"/>
    </source>
</evidence>
<feature type="domain" description="Ribitol-5-phosphate transferase FKTN N-terminal" evidence="5">
    <location>
        <begin position="25"/>
        <end position="241"/>
    </location>
</feature>
<dbReference type="EMBL" id="OC932943">
    <property type="protein sequence ID" value="CAD7659696.1"/>
    <property type="molecule type" value="Genomic_DNA"/>
</dbReference>
<feature type="non-terminal residue" evidence="6">
    <location>
        <position position="1"/>
    </location>
</feature>
<evidence type="ECO:0000256" key="3">
    <source>
        <dbReference type="ARBA" id="ARBA00022989"/>
    </source>
</evidence>
<evidence type="ECO:0000313" key="6">
    <source>
        <dbReference type="EMBL" id="CAD7659696.1"/>
    </source>
</evidence>
<comment type="subcellular location">
    <subcellularLocation>
        <location evidence="1">Membrane</location>
        <topology evidence="1">Single-pass membrane protein</topology>
    </subcellularLocation>
</comment>
<keyword evidence="7" id="KW-1185">Reference proteome</keyword>
<dbReference type="PANTHER" id="PTHR15407:SF28">
    <property type="entry name" value="RIBITOL-5-PHOSPHATE TRANSFERASE FKTN"/>
    <property type="match status" value="1"/>
</dbReference>
<evidence type="ECO:0000256" key="4">
    <source>
        <dbReference type="ARBA" id="ARBA00023136"/>
    </source>
</evidence>
<keyword evidence="4" id="KW-0472">Membrane</keyword>
<dbReference type="AlphaFoldDB" id="A0A7R9QWS6"/>
<name>A0A7R9QWS6_9ACAR</name>
<protein>
    <recommendedName>
        <fullName evidence="5">Ribitol-5-phosphate transferase FKTN N-terminal domain-containing protein</fullName>
    </recommendedName>
</protein>
<evidence type="ECO:0000256" key="1">
    <source>
        <dbReference type="ARBA" id="ARBA00004167"/>
    </source>
</evidence>
<dbReference type="OrthoDB" id="6506445at2759"/>